<keyword evidence="1" id="KW-1133">Transmembrane helix</keyword>
<protein>
    <submittedName>
        <fullName evidence="2">PGPGW domain-containing protein</fullName>
    </submittedName>
</protein>
<dbReference type="EMBL" id="JBHSDH010000013">
    <property type="protein sequence ID" value="MFC4292874.1"/>
    <property type="molecule type" value="Genomic_DNA"/>
</dbReference>
<evidence type="ECO:0000313" key="3">
    <source>
        <dbReference type="Proteomes" id="UP001595887"/>
    </source>
</evidence>
<reference evidence="3" key="1">
    <citation type="journal article" date="2019" name="Int. J. Syst. Evol. Microbiol.">
        <title>The Global Catalogue of Microorganisms (GCM) 10K type strain sequencing project: providing services to taxonomists for standard genome sequencing and annotation.</title>
        <authorList>
            <consortium name="The Broad Institute Genomics Platform"/>
            <consortium name="The Broad Institute Genome Sequencing Center for Infectious Disease"/>
            <person name="Wu L."/>
            <person name="Ma J."/>
        </authorList>
    </citation>
    <scope>NUCLEOTIDE SEQUENCE [LARGE SCALE GENOMIC DNA]</scope>
    <source>
        <strain evidence="3">CECT 8531</strain>
    </source>
</reference>
<keyword evidence="3" id="KW-1185">Reference proteome</keyword>
<dbReference type="InterPro" id="IPR019099">
    <property type="entry name" value="Uncharacterised_PGPGW_TM"/>
</dbReference>
<keyword evidence="1" id="KW-0472">Membrane</keyword>
<accession>A0ABV8RJJ9</accession>
<dbReference type="Pfam" id="PF09656">
    <property type="entry name" value="PGPGW"/>
    <property type="match status" value="1"/>
</dbReference>
<feature type="transmembrane region" description="Helical" evidence="1">
    <location>
        <begin position="20"/>
        <end position="41"/>
    </location>
</feature>
<name>A0ABV8RJJ9_9SPHN</name>
<dbReference type="Proteomes" id="UP001595887">
    <property type="component" value="Unassembled WGS sequence"/>
</dbReference>
<evidence type="ECO:0000313" key="2">
    <source>
        <dbReference type="EMBL" id="MFC4292874.1"/>
    </source>
</evidence>
<keyword evidence="1" id="KW-0812">Transmembrane</keyword>
<feature type="transmembrane region" description="Helical" evidence="1">
    <location>
        <begin position="47"/>
        <end position="66"/>
    </location>
</feature>
<organism evidence="2 3">
    <name type="scientific">Sphingorhabdus arenilitoris</name>
    <dbReference type="NCBI Taxonomy" id="1490041"/>
    <lineage>
        <taxon>Bacteria</taxon>
        <taxon>Pseudomonadati</taxon>
        <taxon>Pseudomonadota</taxon>
        <taxon>Alphaproteobacteria</taxon>
        <taxon>Sphingomonadales</taxon>
        <taxon>Sphingomonadaceae</taxon>
        <taxon>Sphingorhabdus</taxon>
    </lineage>
</organism>
<proteinExistence type="predicted"/>
<gene>
    <name evidence="2" type="ORF">ACFOWX_10660</name>
</gene>
<dbReference type="RefSeq" id="WP_381423921.1">
    <property type="nucleotide sequence ID" value="NZ_JBHSDH010000013.1"/>
</dbReference>
<sequence>MDHEEPEYTKLSPKERRNTAGWRMLMLVIGWLLIIASPIIGALPGPGFLILFPIGLAMVLKNSRWAKKQYLKLRDRHPEYGRWTDWALRRKKEGTRPPVPPLKRDILRFFRIRRG</sequence>
<evidence type="ECO:0000256" key="1">
    <source>
        <dbReference type="SAM" id="Phobius"/>
    </source>
</evidence>
<comment type="caution">
    <text evidence="2">The sequence shown here is derived from an EMBL/GenBank/DDBJ whole genome shotgun (WGS) entry which is preliminary data.</text>
</comment>